<organism evidence="1 2">
    <name type="scientific">Antarcticirhabdus aurantiaca</name>
    <dbReference type="NCBI Taxonomy" id="2606717"/>
    <lineage>
        <taxon>Bacteria</taxon>
        <taxon>Pseudomonadati</taxon>
        <taxon>Pseudomonadota</taxon>
        <taxon>Alphaproteobacteria</taxon>
        <taxon>Hyphomicrobiales</taxon>
        <taxon>Aurantimonadaceae</taxon>
        <taxon>Antarcticirhabdus</taxon>
    </lineage>
</organism>
<protein>
    <submittedName>
        <fullName evidence="1">Amidohydrolase family protein</fullName>
    </submittedName>
</protein>
<dbReference type="Proteomes" id="UP001163223">
    <property type="component" value="Chromosome"/>
</dbReference>
<reference evidence="1" key="1">
    <citation type="submission" date="2022-11" db="EMBL/GenBank/DDBJ databases">
        <title>beta-Carotene-producing bacterium, Jeongeuplla avenae sp. nov., alleviates the salt stress of Arabidopsis seedlings.</title>
        <authorList>
            <person name="Jiang L."/>
            <person name="Lee J."/>
        </authorList>
    </citation>
    <scope>NUCLEOTIDE SEQUENCE</scope>
    <source>
        <strain evidence="1">DY_R2A_6</strain>
    </source>
</reference>
<evidence type="ECO:0000313" key="2">
    <source>
        <dbReference type="Proteomes" id="UP001163223"/>
    </source>
</evidence>
<accession>A0ACD4NHR5</accession>
<proteinExistence type="predicted"/>
<sequence>MPHSVIDTASLGDAVNRYGATAARKASPEKGRVKTKTVDIHSHIAVPEAARFAQPHLNFTDIPMVRHSNDQTKSINGQQDKDRTVAMTDMEDRLAVLDAMRIDFQLVAPPPFQCYYTLPTEEAVKATKIVNEGIAAFVNKRPDRFAGLGTVTLQDGATAAEELSFCVNDLGLKGVQVLTNVNGNELSAPQYEPFWRKAEELGCLVMIHPNGFTEGRRFEEHYFSNVIGNPLETTVALHRLIFDGVLERLPNLKILAVHGGGFLPAYSGRIDHAWGARQDSRAGLPKPPTEYLKKVYFDSVVFTPHQLEYLVKLYGADKIVMGTDYPYDMADYDPVEHILSTPLSDEERSKVAGLTALKLLGISA</sequence>
<name>A0ACD4NHR5_9HYPH</name>
<dbReference type="EMBL" id="CP113520">
    <property type="protein sequence ID" value="WAJ26377.1"/>
    <property type="molecule type" value="Genomic_DNA"/>
</dbReference>
<evidence type="ECO:0000313" key="1">
    <source>
        <dbReference type="EMBL" id="WAJ26377.1"/>
    </source>
</evidence>
<gene>
    <name evidence="1" type="ORF">OXU80_15910</name>
</gene>
<keyword evidence="2" id="KW-1185">Reference proteome</keyword>